<dbReference type="Proteomes" id="UP001301958">
    <property type="component" value="Unassembled WGS sequence"/>
</dbReference>
<dbReference type="InterPro" id="IPR058925">
    <property type="entry name" value="zf-C2H2_AcuF"/>
</dbReference>
<dbReference type="PANTHER" id="PTHR35391:SF7">
    <property type="entry name" value="C2H2-TYPE DOMAIN-CONTAINING PROTEIN"/>
    <property type="match status" value="1"/>
</dbReference>
<accession>A0AAN7BTU3</accession>
<proteinExistence type="predicted"/>
<dbReference type="PANTHER" id="PTHR35391">
    <property type="entry name" value="C2H2-TYPE DOMAIN-CONTAINING PROTEIN-RELATED"/>
    <property type="match status" value="1"/>
</dbReference>
<dbReference type="EMBL" id="MU865310">
    <property type="protein sequence ID" value="KAK4229267.1"/>
    <property type="molecule type" value="Genomic_DNA"/>
</dbReference>
<organism evidence="2 3">
    <name type="scientific">Podospora fimiseda</name>
    <dbReference type="NCBI Taxonomy" id="252190"/>
    <lineage>
        <taxon>Eukaryota</taxon>
        <taxon>Fungi</taxon>
        <taxon>Dikarya</taxon>
        <taxon>Ascomycota</taxon>
        <taxon>Pezizomycotina</taxon>
        <taxon>Sordariomycetes</taxon>
        <taxon>Sordariomycetidae</taxon>
        <taxon>Sordariales</taxon>
        <taxon>Podosporaceae</taxon>
        <taxon>Podospora</taxon>
    </lineage>
</organism>
<reference evidence="2" key="2">
    <citation type="submission" date="2023-05" db="EMBL/GenBank/DDBJ databases">
        <authorList>
            <consortium name="Lawrence Berkeley National Laboratory"/>
            <person name="Steindorff A."/>
            <person name="Hensen N."/>
            <person name="Bonometti L."/>
            <person name="Westerberg I."/>
            <person name="Brannstrom I.O."/>
            <person name="Guillou S."/>
            <person name="Cros-Aarteil S."/>
            <person name="Calhoun S."/>
            <person name="Haridas S."/>
            <person name="Kuo A."/>
            <person name="Mondo S."/>
            <person name="Pangilinan J."/>
            <person name="Riley R."/>
            <person name="Labutti K."/>
            <person name="Andreopoulos B."/>
            <person name="Lipzen A."/>
            <person name="Chen C."/>
            <person name="Yanf M."/>
            <person name="Daum C."/>
            <person name="Ng V."/>
            <person name="Clum A."/>
            <person name="Ohm R."/>
            <person name="Martin F."/>
            <person name="Silar P."/>
            <person name="Natvig D."/>
            <person name="Lalanne C."/>
            <person name="Gautier V."/>
            <person name="Ament-Velasquez S.L."/>
            <person name="Kruys A."/>
            <person name="Hutchinson M.I."/>
            <person name="Powell A.J."/>
            <person name="Barry K."/>
            <person name="Miller A.N."/>
            <person name="Grigoriev I.V."/>
            <person name="Debuchy R."/>
            <person name="Gladieux P."/>
            <person name="Thoren M.H."/>
            <person name="Johannesson H."/>
        </authorList>
    </citation>
    <scope>NUCLEOTIDE SEQUENCE</scope>
    <source>
        <strain evidence="2">CBS 990.96</strain>
    </source>
</reference>
<evidence type="ECO:0000313" key="2">
    <source>
        <dbReference type="EMBL" id="KAK4229267.1"/>
    </source>
</evidence>
<feature type="domain" description="C2H2-type" evidence="1">
    <location>
        <begin position="251"/>
        <end position="280"/>
    </location>
</feature>
<feature type="domain" description="C2H2-type" evidence="1">
    <location>
        <begin position="317"/>
        <end position="339"/>
    </location>
</feature>
<dbReference type="Pfam" id="PF26082">
    <property type="entry name" value="zf-C2H2_AcuF"/>
    <property type="match status" value="1"/>
</dbReference>
<keyword evidence="3" id="KW-1185">Reference proteome</keyword>
<dbReference type="SMART" id="SM00355">
    <property type="entry name" value="ZnF_C2H2"/>
    <property type="match status" value="3"/>
</dbReference>
<evidence type="ECO:0000313" key="3">
    <source>
        <dbReference type="Proteomes" id="UP001301958"/>
    </source>
</evidence>
<feature type="domain" description="C2H2-type" evidence="1">
    <location>
        <begin position="223"/>
        <end position="243"/>
    </location>
</feature>
<sequence>MKTFQNELSRFKVWCGNMGAHRSGMSSLDYRLRDAIHLKDQDPLDNEAAGDSDGESPETELEQIAIDVADVVNCLLRLNVDIKNPAPHQRYLETASTDTSHYEEFDTNHVAGKFSGAEEWLTRRLGKAISRRRQYFRYRESHHAKLSSGLEQMTDAPLADCETIASSIPLAMKDPFKVPILEPILKNNNSDAGISDTSYASSAARPGNLKIPPAPEEAQNGPFQCPFCYMMVEAYDRHTWKKHIYSDLRPYTCLVRDCVVAPDREFGRRHEWMQHVQRNHWKTYRCPLAARQVWNHWATAEATFKPTNPKIWSFKCVRCPLCQEVLYSIKKSQRHVGEHQEQLSLFALPSVEEAPFDDDYEDDMGSDPLQSSIFYYAQIDSQKLLGDINID</sequence>
<reference evidence="2" key="1">
    <citation type="journal article" date="2023" name="Mol. Phylogenet. Evol.">
        <title>Genome-scale phylogeny and comparative genomics of the fungal order Sordariales.</title>
        <authorList>
            <person name="Hensen N."/>
            <person name="Bonometti L."/>
            <person name="Westerberg I."/>
            <person name="Brannstrom I.O."/>
            <person name="Guillou S."/>
            <person name="Cros-Aarteil S."/>
            <person name="Calhoun S."/>
            <person name="Haridas S."/>
            <person name="Kuo A."/>
            <person name="Mondo S."/>
            <person name="Pangilinan J."/>
            <person name="Riley R."/>
            <person name="LaButti K."/>
            <person name="Andreopoulos B."/>
            <person name="Lipzen A."/>
            <person name="Chen C."/>
            <person name="Yan M."/>
            <person name="Daum C."/>
            <person name="Ng V."/>
            <person name="Clum A."/>
            <person name="Steindorff A."/>
            <person name="Ohm R.A."/>
            <person name="Martin F."/>
            <person name="Silar P."/>
            <person name="Natvig D.O."/>
            <person name="Lalanne C."/>
            <person name="Gautier V."/>
            <person name="Ament-Velasquez S.L."/>
            <person name="Kruys A."/>
            <person name="Hutchinson M.I."/>
            <person name="Powell A.J."/>
            <person name="Barry K."/>
            <person name="Miller A.N."/>
            <person name="Grigoriev I.V."/>
            <person name="Debuchy R."/>
            <person name="Gladieux P."/>
            <person name="Hiltunen Thoren M."/>
            <person name="Johannesson H."/>
        </authorList>
    </citation>
    <scope>NUCLEOTIDE SEQUENCE</scope>
    <source>
        <strain evidence="2">CBS 990.96</strain>
    </source>
</reference>
<dbReference type="AlphaFoldDB" id="A0AAN7BTU3"/>
<name>A0AAN7BTU3_9PEZI</name>
<gene>
    <name evidence="2" type="ORF">QBC38DRAFT_508389</name>
</gene>
<protein>
    <recommendedName>
        <fullName evidence="1">C2H2-type domain-containing protein</fullName>
    </recommendedName>
</protein>
<dbReference type="InterPro" id="IPR013087">
    <property type="entry name" value="Znf_C2H2_type"/>
</dbReference>
<comment type="caution">
    <text evidence="2">The sequence shown here is derived from an EMBL/GenBank/DDBJ whole genome shotgun (WGS) entry which is preliminary data.</text>
</comment>
<evidence type="ECO:0000259" key="1">
    <source>
        <dbReference type="SMART" id="SM00355"/>
    </source>
</evidence>